<dbReference type="InterPro" id="IPR015943">
    <property type="entry name" value="WD40/YVTN_repeat-like_dom_sf"/>
</dbReference>
<dbReference type="OrthoDB" id="197823at2157"/>
<dbReference type="InterPro" id="IPR036278">
    <property type="entry name" value="Sialidase_sf"/>
</dbReference>
<dbReference type="Proteomes" id="UP000198932">
    <property type="component" value="Unassembled WGS sequence"/>
</dbReference>
<proteinExistence type="predicted"/>
<sequence length="405" mass="43905">MTRRHLERATERGVVGMRSEPLDLGPEARIGGVRDGRLYWTRGRTVGVWTRSEGGVSLGTLPTPGDGRLDAAFRLRHGRFAKVALRPVVGSWTTTNLWPLRDGTLLATVGRRVFRSGDSGRSWAPVHRLPDSSGPMGTLPTSVCLHGGDVYLAEYTLGDDPARILRSDDDGRTWEIRVETTEVRHFHGVFHDPYRDALWATAGDTDDESAVGRLVDGEFVRVGSGSQRWRAVGLAFTPTAVLWGMDCSYAADVELLRLRRDGPAEPETVGRTDASAYYAATLTVDGDLWVAVATAAEIGDDSTAPAGRRNRSGDAARVLVASSSSSYETWYELAAFRRRRPVGERVPGVPTASAYVFLAADERLGLFVNPFNARSDGGSVMRVPPEAVSRVADEAPAVDASAPDR</sequence>
<dbReference type="SUPFAM" id="SSF50939">
    <property type="entry name" value="Sialidases"/>
    <property type="match status" value="1"/>
</dbReference>
<name>A0A1I6H4F5_HALSD</name>
<reference evidence="2" key="1">
    <citation type="submission" date="2016-10" db="EMBL/GenBank/DDBJ databases">
        <authorList>
            <person name="Varghese N."/>
            <person name="Submissions S."/>
        </authorList>
    </citation>
    <scope>NUCLEOTIDE SEQUENCE [LARGE SCALE GENOMIC DNA]</scope>
    <source>
        <strain evidence="2">RD 26</strain>
    </source>
</reference>
<keyword evidence="2" id="KW-1185">Reference proteome</keyword>
<dbReference type="Gene3D" id="2.130.10.10">
    <property type="entry name" value="YVTN repeat-like/Quinoprotein amine dehydrogenase"/>
    <property type="match status" value="1"/>
</dbReference>
<dbReference type="STRING" id="35743.SAMN04487937_2432"/>
<accession>A0A1I6H4F5</accession>
<dbReference type="RefSeq" id="WP_092922499.1">
    <property type="nucleotide sequence ID" value="NZ_FOYN01000003.1"/>
</dbReference>
<gene>
    <name evidence="1" type="ORF">SAMN04487937_2432</name>
</gene>
<organism evidence="1 2">
    <name type="scientific">Halorubrum sodomense</name>
    <dbReference type="NCBI Taxonomy" id="35743"/>
    <lineage>
        <taxon>Archaea</taxon>
        <taxon>Methanobacteriati</taxon>
        <taxon>Methanobacteriota</taxon>
        <taxon>Stenosarchaea group</taxon>
        <taxon>Halobacteria</taxon>
        <taxon>Halobacteriales</taxon>
        <taxon>Haloferacaceae</taxon>
        <taxon>Halorubrum</taxon>
    </lineage>
</organism>
<evidence type="ECO:0000313" key="1">
    <source>
        <dbReference type="EMBL" id="SFR49292.1"/>
    </source>
</evidence>
<evidence type="ECO:0008006" key="3">
    <source>
        <dbReference type="Google" id="ProtNLM"/>
    </source>
</evidence>
<evidence type="ECO:0000313" key="2">
    <source>
        <dbReference type="Proteomes" id="UP000198932"/>
    </source>
</evidence>
<dbReference type="EMBL" id="FOYN01000003">
    <property type="protein sequence ID" value="SFR49292.1"/>
    <property type="molecule type" value="Genomic_DNA"/>
</dbReference>
<protein>
    <recommendedName>
        <fullName evidence="3">BNR repeat-like domain-containing protein</fullName>
    </recommendedName>
</protein>
<dbReference type="AlphaFoldDB" id="A0A1I6H4F5"/>